<sequence length="172" mass="19278">MGSLSVLKKIADKPKARRKNDSSQLFYRIQTESGSRYNQEDIMSEQLGLIQNRNQKFKELFEGGDIEALGDALYVQDCKMMVPGEKTAEGKEDAKKLLTSLKTEGAVVVNLQAIEVGPVNGGDVLYERGDYDFAKADKTPLKMGKYLVIWKRIDGEYKRYTEILNSGNNSNA</sequence>
<proteinExistence type="predicted"/>
<dbReference type="OMA" id="YNQEDIM"/>
<evidence type="ECO:0000313" key="2">
    <source>
        <dbReference type="EnsemblMetazoa" id="XP_038067456.1"/>
    </source>
</evidence>
<dbReference type="SUPFAM" id="SSF54427">
    <property type="entry name" value="NTF2-like"/>
    <property type="match status" value="1"/>
</dbReference>
<name>A0A914AW24_PATMI</name>
<dbReference type="Pfam" id="PF14534">
    <property type="entry name" value="DUF4440"/>
    <property type="match status" value="1"/>
</dbReference>
<keyword evidence="3" id="KW-1185">Reference proteome</keyword>
<dbReference type="RefSeq" id="XP_038067456.1">
    <property type="nucleotide sequence ID" value="XM_038211528.1"/>
</dbReference>
<dbReference type="InterPro" id="IPR032710">
    <property type="entry name" value="NTF2-like_dom_sf"/>
</dbReference>
<organism evidence="2 3">
    <name type="scientific">Patiria miniata</name>
    <name type="common">Bat star</name>
    <name type="synonym">Asterina miniata</name>
    <dbReference type="NCBI Taxonomy" id="46514"/>
    <lineage>
        <taxon>Eukaryota</taxon>
        <taxon>Metazoa</taxon>
        <taxon>Echinodermata</taxon>
        <taxon>Eleutherozoa</taxon>
        <taxon>Asterozoa</taxon>
        <taxon>Asteroidea</taxon>
        <taxon>Valvatacea</taxon>
        <taxon>Valvatida</taxon>
        <taxon>Asterinidae</taxon>
        <taxon>Patiria</taxon>
    </lineage>
</organism>
<dbReference type="OrthoDB" id="5970825at2759"/>
<dbReference type="InterPro" id="IPR027843">
    <property type="entry name" value="DUF4440"/>
</dbReference>
<evidence type="ECO:0000313" key="3">
    <source>
        <dbReference type="Proteomes" id="UP000887568"/>
    </source>
</evidence>
<dbReference type="AlphaFoldDB" id="A0A914AW24"/>
<dbReference type="Gene3D" id="3.10.450.50">
    <property type="match status" value="1"/>
</dbReference>
<dbReference type="EnsemblMetazoa" id="XM_038211528.1">
    <property type="protein sequence ID" value="XP_038067456.1"/>
    <property type="gene ID" value="LOC119737296"/>
</dbReference>
<reference evidence="2" key="1">
    <citation type="submission" date="2022-11" db="UniProtKB">
        <authorList>
            <consortium name="EnsemblMetazoa"/>
        </authorList>
    </citation>
    <scope>IDENTIFICATION</scope>
</reference>
<dbReference type="Proteomes" id="UP000887568">
    <property type="component" value="Unplaced"/>
</dbReference>
<protein>
    <recommendedName>
        <fullName evidence="1">DUF4440 domain-containing protein</fullName>
    </recommendedName>
</protein>
<evidence type="ECO:0000259" key="1">
    <source>
        <dbReference type="Pfam" id="PF14534"/>
    </source>
</evidence>
<feature type="domain" description="DUF4440" evidence="1">
    <location>
        <begin position="56"/>
        <end position="158"/>
    </location>
</feature>
<accession>A0A914AW24</accession>
<dbReference type="GeneID" id="119737296"/>